<dbReference type="EMBL" id="NHRY01000062">
    <property type="protein sequence ID" value="PPQ36115.1"/>
    <property type="molecule type" value="Genomic_DNA"/>
</dbReference>
<evidence type="ECO:0000313" key="6">
    <source>
        <dbReference type="Proteomes" id="UP000239724"/>
    </source>
</evidence>
<dbReference type="OrthoDB" id="9808910at2"/>
<dbReference type="InterPro" id="IPR002068">
    <property type="entry name" value="A-crystallin/Hsp20_dom"/>
</dbReference>
<name>A0A2S6NLE7_RHOGL</name>
<feature type="region of interest" description="Disordered" evidence="3">
    <location>
        <begin position="132"/>
        <end position="162"/>
    </location>
</feature>
<comment type="caution">
    <text evidence="5">The sequence shown here is derived from an EMBL/GenBank/DDBJ whole genome shotgun (WGS) entry which is preliminary data.</text>
</comment>
<dbReference type="InterPro" id="IPR031107">
    <property type="entry name" value="Small_HSP"/>
</dbReference>
<keyword evidence="6" id="KW-1185">Reference proteome</keyword>
<comment type="similarity">
    <text evidence="1 2">Belongs to the small heat shock protein (HSP20) family.</text>
</comment>
<dbReference type="PANTHER" id="PTHR11527">
    <property type="entry name" value="HEAT-SHOCK PROTEIN 20 FAMILY MEMBER"/>
    <property type="match status" value="1"/>
</dbReference>
<sequence>MGTSPFTVLQRQMNRLFEDVFGPEGNLFPQAPEPVRGLLSPRVEVTETENDVRIIAELPGVKEQDIEVALDDGVLTLRAEKKVERKDERENTHFTERAYGVFQRSLQLPFQVNPDEVNASFENGVLTIAVPKPKEREQRRKIEVRGTSSQPQTETPPSGTGA</sequence>
<organism evidence="5 6">
    <name type="scientific">Rhodopila globiformis</name>
    <name type="common">Rhodopseudomonas globiformis</name>
    <dbReference type="NCBI Taxonomy" id="1071"/>
    <lineage>
        <taxon>Bacteria</taxon>
        <taxon>Pseudomonadati</taxon>
        <taxon>Pseudomonadota</taxon>
        <taxon>Alphaproteobacteria</taxon>
        <taxon>Acetobacterales</taxon>
        <taxon>Acetobacteraceae</taxon>
        <taxon>Rhodopila</taxon>
    </lineage>
</organism>
<evidence type="ECO:0000256" key="3">
    <source>
        <dbReference type="SAM" id="MobiDB-lite"/>
    </source>
</evidence>
<evidence type="ECO:0000256" key="2">
    <source>
        <dbReference type="RuleBase" id="RU003616"/>
    </source>
</evidence>
<dbReference type="PROSITE" id="PS01031">
    <property type="entry name" value="SHSP"/>
    <property type="match status" value="1"/>
</dbReference>
<evidence type="ECO:0000256" key="1">
    <source>
        <dbReference type="PROSITE-ProRule" id="PRU00285"/>
    </source>
</evidence>
<proteinExistence type="inferred from homology"/>
<feature type="compositionally biased region" description="Basic and acidic residues" evidence="3">
    <location>
        <begin position="132"/>
        <end position="144"/>
    </location>
</feature>
<dbReference type="CDD" id="cd06464">
    <property type="entry name" value="ACD_sHsps-like"/>
    <property type="match status" value="1"/>
</dbReference>
<dbReference type="Gene3D" id="2.60.40.790">
    <property type="match status" value="1"/>
</dbReference>
<dbReference type="AlphaFoldDB" id="A0A2S6NLE7"/>
<evidence type="ECO:0000259" key="4">
    <source>
        <dbReference type="PROSITE" id="PS01031"/>
    </source>
</evidence>
<dbReference type="Pfam" id="PF00011">
    <property type="entry name" value="HSP20"/>
    <property type="match status" value="1"/>
</dbReference>
<evidence type="ECO:0000313" key="5">
    <source>
        <dbReference type="EMBL" id="PPQ36115.1"/>
    </source>
</evidence>
<dbReference type="InterPro" id="IPR008978">
    <property type="entry name" value="HSP20-like_chaperone"/>
</dbReference>
<dbReference type="Proteomes" id="UP000239724">
    <property type="component" value="Unassembled WGS sequence"/>
</dbReference>
<accession>A0A2S6NLE7</accession>
<feature type="domain" description="SHSP" evidence="4">
    <location>
        <begin position="34"/>
        <end position="147"/>
    </location>
</feature>
<gene>
    <name evidence="5" type="ORF">CCS01_05775</name>
</gene>
<reference evidence="5 6" key="1">
    <citation type="journal article" date="2018" name="Arch. Microbiol.">
        <title>New insights into the metabolic potential of the phototrophic purple bacterium Rhodopila globiformis DSM 161(T) from its draft genome sequence and evidence for a vanadium-dependent nitrogenase.</title>
        <authorList>
            <person name="Imhoff J.F."/>
            <person name="Rahn T."/>
            <person name="Kunzel S."/>
            <person name="Neulinger S.C."/>
        </authorList>
    </citation>
    <scope>NUCLEOTIDE SEQUENCE [LARGE SCALE GENOMIC DNA]</scope>
    <source>
        <strain evidence="5 6">DSM 161</strain>
    </source>
</reference>
<protein>
    <recommendedName>
        <fullName evidence="4">SHSP domain-containing protein</fullName>
    </recommendedName>
</protein>
<feature type="compositionally biased region" description="Polar residues" evidence="3">
    <location>
        <begin position="146"/>
        <end position="162"/>
    </location>
</feature>
<dbReference type="SUPFAM" id="SSF49764">
    <property type="entry name" value="HSP20-like chaperones"/>
    <property type="match status" value="1"/>
</dbReference>